<dbReference type="OrthoDB" id="6624782at2759"/>
<accession>Q538A5</accession>
<dbReference type="GeneID" id="692648"/>
<dbReference type="STRING" id="7091.Q538A5"/>
<gene>
    <name evidence="3" type="primary">CbZ</name>
    <name evidence="4" type="synonym">692648</name>
</gene>
<dbReference type="EMBL" id="AY618899">
    <property type="protein sequence ID" value="AAV34566.1"/>
    <property type="molecule type" value="mRNA"/>
</dbReference>
<dbReference type="EnsemblMetazoa" id="NM_001043634.1">
    <property type="protein sequence ID" value="NP_001037099.1"/>
    <property type="gene ID" value="GeneID_692648"/>
</dbReference>
<feature type="region of interest" description="Disordered" evidence="1">
    <location>
        <begin position="339"/>
        <end position="395"/>
    </location>
</feature>
<dbReference type="eggNOG" id="ENOG502SBKU">
    <property type="taxonomic scope" value="Eukaryota"/>
</dbReference>
<dbReference type="EnsemblMetazoa" id="XM_012694109.2">
    <property type="protein sequence ID" value="XP_012549563.1"/>
    <property type="gene ID" value="GeneID_692648"/>
</dbReference>
<reference evidence="3" key="1">
    <citation type="journal article" date="2005" name="Biochem. Biophys. Res. Commun.">
        <title>A novel role for the Bombyx Slbo homologue, BmC/EBP, in insect choriogenesis.</title>
        <authorList>
            <person name="Sourmeli S."/>
            <person name="Papantonis A."/>
            <person name="Lecanidou R."/>
        </authorList>
    </citation>
    <scope>NUCLEOTIDE SEQUENCE</scope>
</reference>
<feature type="compositionally biased region" description="Basic residues" evidence="1">
    <location>
        <begin position="413"/>
        <end position="422"/>
    </location>
</feature>
<dbReference type="SMART" id="SM00338">
    <property type="entry name" value="BRLZ"/>
    <property type="match status" value="1"/>
</dbReference>
<dbReference type="SMR" id="Q538A5"/>
<protein>
    <submittedName>
        <fullName evidence="3">Chorion b-ZIP transcription factor</fullName>
    </submittedName>
</protein>
<organism evidence="3">
    <name type="scientific">Bombyx mori</name>
    <name type="common">Silk moth</name>
    <dbReference type="NCBI Taxonomy" id="7091"/>
    <lineage>
        <taxon>Eukaryota</taxon>
        <taxon>Metazoa</taxon>
        <taxon>Ecdysozoa</taxon>
        <taxon>Arthropoda</taxon>
        <taxon>Hexapoda</taxon>
        <taxon>Insecta</taxon>
        <taxon>Pterygota</taxon>
        <taxon>Neoptera</taxon>
        <taxon>Endopterygota</taxon>
        <taxon>Lepidoptera</taxon>
        <taxon>Glossata</taxon>
        <taxon>Ditrysia</taxon>
        <taxon>Bombycoidea</taxon>
        <taxon>Bombycidae</taxon>
        <taxon>Bombycinae</taxon>
        <taxon>Bombyx</taxon>
    </lineage>
</organism>
<dbReference type="PaxDb" id="7091-BGIBMGA006415-TA"/>
<dbReference type="InterPro" id="IPR046347">
    <property type="entry name" value="bZIP_sf"/>
</dbReference>
<evidence type="ECO:0000313" key="4">
    <source>
        <dbReference type="EnsemblMetazoa" id="NP_001037099.1"/>
    </source>
</evidence>
<evidence type="ECO:0000259" key="2">
    <source>
        <dbReference type="PROSITE" id="PS50217"/>
    </source>
</evidence>
<reference evidence="4" key="3">
    <citation type="submission" date="2022-06" db="UniProtKB">
        <authorList>
            <consortium name="EnsemblMetazoa"/>
        </authorList>
    </citation>
    <scope>IDENTIFICATION</scope>
    <source>
        <strain evidence="4">p50T (Dazao)</strain>
    </source>
</reference>
<dbReference type="CTD" id="692648"/>
<dbReference type="Pfam" id="PF07716">
    <property type="entry name" value="bZIP_2"/>
    <property type="match status" value="1"/>
</dbReference>
<dbReference type="Gene3D" id="1.20.5.170">
    <property type="match status" value="1"/>
</dbReference>
<dbReference type="KEGG" id="bmor:692648"/>
<dbReference type="AlphaFoldDB" id="Q538A5"/>
<name>Q538A5_BOMMO</name>
<reference evidence="5" key="2">
    <citation type="journal article" date="2008" name="Insect Biochem. Mol. Biol.">
        <title>The genome of a lepidopteran model insect, the silkworm Bombyx mori.</title>
        <authorList>
            <consortium name="International Silkworm Genome Consortium"/>
        </authorList>
    </citation>
    <scope>NUCLEOTIDE SEQUENCE [LARGE SCALE GENOMIC DNA]</scope>
    <source>
        <strain evidence="5">p50T</strain>
    </source>
</reference>
<dbReference type="SUPFAM" id="SSF57959">
    <property type="entry name" value="Leucine zipper domain"/>
    <property type="match status" value="1"/>
</dbReference>
<dbReference type="RefSeq" id="XP_012549563.1">
    <property type="nucleotide sequence ID" value="XM_012694109.3"/>
</dbReference>
<dbReference type="PROSITE" id="PS50217">
    <property type="entry name" value="BZIP"/>
    <property type="match status" value="1"/>
</dbReference>
<feature type="compositionally biased region" description="Polar residues" evidence="1">
    <location>
        <begin position="427"/>
        <end position="444"/>
    </location>
</feature>
<evidence type="ECO:0000256" key="1">
    <source>
        <dbReference type="SAM" id="MobiDB-lite"/>
    </source>
</evidence>
<sequence length="512" mass="57947">MVFSQTSLKTRNILKVVDLDRLKPEKNQQANGLTGVIHQGNNGVMPQGTVPTASFSEEYLKPEQLYASTMLHGSNSEFFQELDQLCSDPEREEQTRTIDSHKETEKRACSFDTPHTSFCLQGWDVQDDNSPYGQAGFYSNTSMDTISPAFDGFALNNDLGPIPEEANEVQFPEQFLDISSLPVVIGGLTSAAALDDSWAYPEPVNWTNTFNTDNTINTDTQKTLPLTEDDSCDAKIISFLPSEVENCDVFLPKLIDQCDDAVLQKEGMHKCERGLSIDVGIRTPSWPADAISTPEVLSYVEQLEKEKCSRAFKELRNDLPLQKTELDLNSVVNIIPCKNNDYEPVTPKSESQLDSDNEDRRTHLSKRKHLDSDDSDETYTPFAEQTSRKYKRKKSNVPIKEMILALEGSRQVGTRRRGRPPKRRDSTLSSTCSIDENSSNISTQESKYRELRDKNNEASKRSRMNRKLKELQMEQLAIDLEERNKKLRVKADILEELTKKVKDALMAAILQK</sequence>
<feature type="region of interest" description="Disordered" evidence="1">
    <location>
        <begin position="408"/>
        <end position="444"/>
    </location>
</feature>
<dbReference type="InterPro" id="IPR004827">
    <property type="entry name" value="bZIP"/>
</dbReference>
<dbReference type="GO" id="GO:0003700">
    <property type="term" value="F:DNA-binding transcription factor activity"/>
    <property type="evidence" value="ECO:0007669"/>
    <property type="project" value="InterPro"/>
</dbReference>
<keyword evidence="5" id="KW-1185">Reference proteome</keyword>
<dbReference type="RefSeq" id="NP_001037099.1">
    <property type="nucleotide sequence ID" value="NM_001043634.1"/>
</dbReference>
<evidence type="ECO:0000313" key="5">
    <source>
        <dbReference type="Proteomes" id="UP000005204"/>
    </source>
</evidence>
<dbReference type="CDD" id="cd14813">
    <property type="entry name" value="bZIP_BmCbz-like"/>
    <property type="match status" value="1"/>
</dbReference>
<evidence type="ECO:0000313" key="3">
    <source>
        <dbReference type="EMBL" id="AAV34566.1"/>
    </source>
</evidence>
<dbReference type="RefSeq" id="XP_062524869.1">
    <property type="nucleotide sequence ID" value="XM_062668885.1"/>
</dbReference>
<dbReference type="OMA" id="QFSPQGW"/>
<dbReference type="Proteomes" id="UP000005204">
    <property type="component" value="Unassembled WGS sequence"/>
</dbReference>
<feature type="domain" description="BZIP" evidence="2">
    <location>
        <begin position="445"/>
        <end position="508"/>
    </location>
</feature>
<dbReference type="InParanoid" id="Q538A5"/>
<proteinExistence type="evidence at transcript level"/>
<dbReference type="GO" id="GO:0005634">
    <property type="term" value="C:nucleus"/>
    <property type="evidence" value="ECO:0007669"/>
    <property type="project" value="UniProtKB-ARBA"/>
</dbReference>
<dbReference type="HOGENOM" id="CLU_570247_0_0_1"/>